<protein>
    <submittedName>
        <fullName evidence="2">Uncharacterized protein</fullName>
    </submittedName>
</protein>
<accession>A0A8X6MQS2</accession>
<keyword evidence="3" id="KW-1185">Reference proteome</keyword>
<feature type="region of interest" description="Disordered" evidence="1">
    <location>
        <begin position="84"/>
        <end position="173"/>
    </location>
</feature>
<name>A0A8X6MQS2_NEPPI</name>
<feature type="compositionally biased region" description="Basic and acidic residues" evidence="1">
    <location>
        <begin position="480"/>
        <end position="490"/>
    </location>
</feature>
<reference evidence="2" key="1">
    <citation type="submission" date="2020-08" db="EMBL/GenBank/DDBJ databases">
        <title>Multicomponent nature underlies the extraordinary mechanical properties of spider dragline silk.</title>
        <authorList>
            <person name="Kono N."/>
            <person name="Nakamura H."/>
            <person name="Mori M."/>
            <person name="Yoshida Y."/>
            <person name="Ohtoshi R."/>
            <person name="Malay A.D."/>
            <person name="Moran D.A.P."/>
            <person name="Tomita M."/>
            <person name="Numata K."/>
            <person name="Arakawa K."/>
        </authorList>
    </citation>
    <scope>NUCLEOTIDE SEQUENCE</scope>
</reference>
<evidence type="ECO:0000256" key="1">
    <source>
        <dbReference type="SAM" id="MobiDB-lite"/>
    </source>
</evidence>
<feature type="region of interest" description="Disordered" evidence="1">
    <location>
        <begin position="471"/>
        <end position="537"/>
    </location>
</feature>
<organism evidence="2 3">
    <name type="scientific">Nephila pilipes</name>
    <name type="common">Giant wood spider</name>
    <name type="synonym">Nephila maculata</name>
    <dbReference type="NCBI Taxonomy" id="299642"/>
    <lineage>
        <taxon>Eukaryota</taxon>
        <taxon>Metazoa</taxon>
        <taxon>Ecdysozoa</taxon>
        <taxon>Arthropoda</taxon>
        <taxon>Chelicerata</taxon>
        <taxon>Arachnida</taxon>
        <taxon>Araneae</taxon>
        <taxon>Araneomorphae</taxon>
        <taxon>Entelegynae</taxon>
        <taxon>Araneoidea</taxon>
        <taxon>Nephilidae</taxon>
        <taxon>Nephila</taxon>
    </lineage>
</organism>
<proteinExistence type="predicted"/>
<feature type="compositionally biased region" description="Polar residues" evidence="1">
    <location>
        <begin position="105"/>
        <end position="114"/>
    </location>
</feature>
<evidence type="ECO:0000313" key="3">
    <source>
        <dbReference type="Proteomes" id="UP000887013"/>
    </source>
</evidence>
<comment type="caution">
    <text evidence="2">The sequence shown here is derived from an EMBL/GenBank/DDBJ whole genome shotgun (WGS) entry which is preliminary data.</text>
</comment>
<feature type="compositionally biased region" description="Basic and acidic residues" evidence="1">
    <location>
        <begin position="505"/>
        <end position="514"/>
    </location>
</feature>
<sequence length="537" mass="61009">MLKNVLCCIKFQWSQIIPNSPENTRKMSAVPGSKRHCSQSAPKCPVNSSESQSVELPNFLLRHHKSSSDEFKISNEGNDENLFISGNRCKTSPSDEGTDTELPKVTSTFSNLNNELKRKRPNVRKTREGKGTSNESSCNIKVFQNCDPRKSSPENVQSNYANKDSFPRKADQRHGLTGKEVAKDNIHASRFSYLPLYDIPEREVRIKKGVKNLILASLPDDNEDTILTKISTVFWDKEDGRKECSKATKKVREKHLMQAHKGKKESASLNSISFNSSLSRKRRHSEQAQFCEREITSSRFKKLRNEESKIIGSPPNQNQLDYRRKSHSPTVLKNSDHDYGIPVARQYNETHDRKRAWSKSVISNNGDEFHKKKKRKETKLDEVNYDDSGNADDAVDYPILSRIIKTYGKKRNPSERVISNNCGLFQEPIKESSVRMVVADLCYDSEKGDAISEYPVLSENIKTYVRKRTQSKSAISDNGDGLRKLGKNDDINLPDSNSKESIATKYDEQTHDIDESFLFEPSHRNAPTASSELPKEA</sequence>
<dbReference type="EMBL" id="BMAW01049865">
    <property type="protein sequence ID" value="GFS72834.1"/>
    <property type="molecule type" value="Genomic_DNA"/>
</dbReference>
<feature type="compositionally biased region" description="Polar residues" evidence="1">
    <location>
        <begin position="153"/>
        <end position="162"/>
    </location>
</feature>
<evidence type="ECO:0000313" key="2">
    <source>
        <dbReference type="EMBL" id="GFS72834.1"/>
    </source>
</evidence>
<dbReference type="Proteomes" id="UP000887013">
    <property type="component" value="Unassembled WGS sequence"/>
</dbReference>
<gene>
    <name evidence="2" type="ORF">NPIL_3691</name>
</gene>
<dbReference type="AlphaFoldDB" id="A0A8X6MQS2"/>